<protein>
    <submittedName>
        <fullName evidence="1">DUF1292 domain-containing protein</fullName>
    </submittedName>
</protein>
<proteinExistence type="predicted"/>
<reference evidence="1" key="1">
    <citation type="journal article" date="2021" name="PeerJ">
        <title>Extensive microbial diversity within the chicken gut microbiome revealed by metagenomics and culture.</title>
        <authorList>
            <person name="Gilroy R."/>
            <person name="Ravi A."/>
            <person name="Getino M."/>
            <person name="Pursley I."/>
            <person name="Horton D.L."/>
            <person name="Alikhan N.F."/>
            <person name="Baker D."/>
            <person name="Gharbi K."/>
            <person name="Hall N."/>
            <person name="Watson M."/>
            <person name="Adriaenssens E.M."/>
            <person name="Foster-Nyarko E."/>
            <person name="Jarju S."/>
            <person name="Secka A."/>
            <person name="Antonio M."/>
            <person name="Oren A."/>
            <person name="Chaudhuri R.R."/>
            <person name="La Ragione R."/>
            <person name="Hildebrand F."/>
            <person name="Pallen M.J."/>
        </authorList>
    </citation>
    <scope>NUCLEOTIDE SEQUENCE</scope>
    <source>
        <strain evidence="1">B5_2728</strain>
    </source>
</reference>
<accession>A0A948T2W8</accession>
<name>A0A948T2W8_9FIRM</name>
<dbReference type="InterPro" id="IPR009711">
    <property type="entry name" value="UPF0473"/>
</dbReference>
<dbReference type="Proteomes" id="UP000713596">
    <property type="component" value="Unassembled WGS sequence"/>
</dbReference>
<dbReference type="Pfam" id="PF06949">
    <property type="entry name" value="DUF1292"/>
    <property type="match status" value="1"/>
</dbReference>
<evidence type="ECO:0000313" key="2">
    <source>
        <dbReference type="Proteomes" id="UP000713596"/>
    </source>
</evidence>
<sequence>MAEIKEPVQEQEDYTPDLITLEDEEGKEHTFEVIDAADHKGTHYMALVPYVEDEQQLVNADLDLILMKVGQDGQGEYLDIVEDDEELYEVSQMFEKRLREFFEIEK</sequence>
<reference evidence="1" key="2">
    <citation type="submission" date="2021-04" db="EMBL/GenBank/DDBJ databases">
        <authorList>
            <person name="Gilroy R."/>
        </authorList>
    </citation>
    <scope>NUCLEOTIDE SEQUENCE</scope>
    <source>
        <strain evidence="1">B5_2728</strain>
    </source>
</reference>
<organism evidence="1 2">
    <name type="scientific">Candidatus Allofournierella pullistercoris</name>
    <dbReference type="NCBI Taxonomy" id="2838597"/>
    <lineage>
        <taxon>Bacteria</taxon>
        <taxon>Bacillati</taxon>
        <taxon>Bacillota</taxon>
        <taxon>Clostridia</taxon>
        <taxon>Eubacteriales</taxon>
        <taxon>Oscillospiraceae</taxon>
        <taxon>Allofournierella</taxon>
    </lineage>
</organism>
<gene>
    <name evidence="1" type="ORF">H9882_05625</name>
</gene>
<evidence type="ECO:0000313" key="1">
    <source>
        <dbReference type="EMBL" id="MBU3806354.1"/>
    </source>
</evidence>
<dbReference type="AlphaFoldDB" id="A0A948T2W8"/>
<dbReference type="EMBL" id="JAHLFP010000046">
    <property type="protein sequence ID" value="MBU3806354.1"/>
    <property type="molecule type" value="Genomic_DNA"/>
</dbReference>
<comment type="caution">
    <text evidence="1">The sequence shown here is derived from an EMBL/GenBank/DDBJ whole genome shotgun (WGS) entry which is preliminary data.</text>
</comment>